<organism evidence="1 2">
    <name type="scientific">Blastopirellula marina DSM 3645</name>
    <dbReference type="NCBI Taxonomy" id="314230"/>
    <lineage>
        <taxon>Bacteria</taxon>
        <taxon>Pseudomonadati</taxon>
        <taxon>Planctomycetota</taxon>
        <taxon>Planctomycetia</taxon>
        <taxon>Pirellulales</taxon>
        <taxon>Pirellulaceae</taxon>
        <taxon>Blastopirellula</taxon>
    </lineage>
</organism>
<reference evidence="1 2" key="1">
    <citation type="submission" date="2006-02" db="EMBL/GenBank/DDBJ databases">
        <authorList>
            <person name="Amann R."/>
            <person name="Ferriera S."/>
            <person name="Johnson J."/>
            <person name="Kravitz S."/>
            <person name="Halpern A."/>
            <person name="Remington K."/>
            <person name="Beeson K."/>
            <person name="Tran B."/>
            <person name="Rogers Y.-H."/>
            <person name="Friedman R."/>
            <person name="Venter J.C."/>
        </authorList>
    </citation>
    <scope>NUCLEOTIDE SEQUENCE [LARGE SCALE GENOMIC DNA]</scope>
    <source>
        <strain evidence="1 2">DSM 3645</strain>
    </source>
</reference>
<dbReference type="EMBL" id="AANZ01000023">
    <property type="protein sequence ID" value="EAQ78200.1"/>
    <property type="molecule type" value="Genomic_DNA"/>
</dbReference>
<name>A3ZZ70_9BACT</name>
<comment type="caution">
    <text evidence="1">The sequence shown here is derived from an EMBL/GenBank/DDBJ whole genome shotgun (WGS) entry which is preliminary data.</text>
</comment>
<dbReference type="InterPro" id="IPR032675">
    <property type="entry name" value="LRR_dom_sf"/>
</dbReference>
<dbReference type="AlphaFoldDB" id="A3ZZ70"/>
<accession>A3ZZ70</accession>
<gene>
    <name evidence="1" type="ORF">DSM3645_15525</name>
</gene>
<proteinExistence type="predicted"/>
<dbReference type="Gene3D" id="3.80.10.10">
    <property type="entry name" value="Ribonuclease Inhibitor"/>
    <property type="match status" value="2"/>
</dbReference>
<dbReference type="SUPFAM" id="SSF52047">
    <property type="entry name" value="RNI-like"/>
    <property type="match status" value="1"/>
</dbReference>
<sequence>MPTEEVAKVWFGTQMVQEAEVKTLQQCRLLTELGLSMLVISDPLLAEVAKIKTLETLVLNTTPVSDAGIAHLQGHPALLSIRLGDTFVTTAGVRQLAQATPQLKGVTWSTVESEKMRQAIIGARNGGLMISRDVHSLRDLSTPGGPPPLNDPYRLFITRGWKPNEETREVFGVLGAPAPVSVNLNITDEAAWESLAFLPQIDELKIQLRKRASEATWSHLLEIKSLKRLSIPEGTPGAFLRQLSQVAGLQQLVVRKDALFFKDAPDIDALVQSGVKLERLELVGCNLTDKIITKIAAAKLTKEFVLRGCLGDSDEALQKARQLDPLLHIHRGDKPKKTTI</sequence>
<evidence type="ECO:0000313" key="2">
    <source>
        <dbReference type="Proteomes" id="UP000004358"/>
    </source>
</evidence>
<protein>
    <submittedName>
        <fullName evidence="1">Uncharacterized protein</fullName>
    </submittedName>
</protein>
<dbReference type="HOGENOM" id="CLU_815519_0_0_0"/>
<dbReference type="Proteomes" id="UP000004358">
    <property type="component" value="Unassembled WGS sequence"/>
</dbReference>
<evidence type="ECO:0000313" key="1">
    <source>
        <dbReference type="EMBL" id="EAQ78200.1"/>
    </source>
</evidence>